<dbReference type="EMBL" id="JAPZBU010000005">
    <property type="protein sequence ID" value="KAJ5404396.1"/>
    <property type="molecule type" value="Genomic_DNA"/>
</dbReference>
<name>A0A9X0BC61_9EURO</name>
<dbReference type="AlphaFoldDB" id="A0A9X0BC61"/>
<organism evidence="2 3">
    <name type="scientific">Penicillium cosmopolitanum</name>
    <dbReference type="NCBI Taxonomy" id="1131564"/>
    <lineage>
        <taxon>Eukaryota</taxon>
        <taxon>Fungi</taxon>
        <taxon>Dikarya</taxon>
        <taxon>Ascomycota</taxon>
        <taxon>Pezizomycotina</taxon>
        <taxon>Eurotiomycetes</taxon>
        <taxon>Eurotiomycetidae</taxon>
        <taxon>Eurotiales</taxon>
        <taxon>Aspergillaceae</taxon>
        <taxon>Penicillium</taxon>
    </lineage>
</organism>
<dbReference type="OrthoDB" id="68328at2759"/>
<gene>
    <name evidence="2" type="ORF">N7509_004267</name>
</gene>
<dbReference type="SUPFAM" id="SSF54637">
    <property type="entry name" value="Thioesterase/thiol ester dehydrase-isomerase"/>
    <property type="match status" value="1"/>
</dbReference>
<reference evidence="2" key="1">
    <citation type="submission" date="2022-12" db="EMBL/GenBank/DDBJ databases">
        <authorList>
            <person name="Petersen C."/>
        </authorList>
    </citation>
    <scope>NUCLEOTIDE SEQUENCE</scope>
    <source>
        <strain evidence="2">IBT 29677</strain>
    </source>
</reference>
<dbReference type="InterPro" id="IPR049450">
    <property type="entry name" value="ACOT8-like_C"/>
</dbReference>
<dbReference type="CDD" id="cd03444">
    <property type="entry name" value="Thioesterase_II_repeat1"/>
    <property type="match status" value="1"/>
</dbReference>
<reference evidence="2" key="2">
    <citation type="journal article" date="2023" name="IMA Fungus">
        <title>Comparative genomic study of the Penicillium genus elucidates a diverse pangenome and 15 lateral gene transfer events.</title>
        <authorList>
            <person name="Petersen C."/>
            <person name="Sorensen T."/>
            <person name="Nielsen M.R."/>
            <person name="Sondergaard T.E."/>
            <person name="Sorensen J.L."/>
            <person name="Fitzpatrick D.A."/>
            <person name="Frisvad J.C."/>
            <person name="Nielsen K.L."/>
        </authorList>
    </citation>
    <scope>NUCLEOTIDE SEQUENCE</scope>
    <source>
        <strain evidence="2">IBT 29677</strain>
    </source>
</reference>
<keyword evidence="3" id="KW-1185">Reference proteome</keyword>
<proteinExistence type="predicted"/>
<accession>A0A9X0BC61</accession>
<dbReference type="RefSeq" id="XP_056491638.1">
    <property type="nucleotide sequence ID" value="XM_056628904.1"/>
</dbReference>
<dbReference type="InterPro" id="IPR042171">
    <property type="entry name" value="Acyl-CoA_hotdog"/>
</dbReference>
<protein>
    <submittedName>
        <fullName evidence="2">Thioesterase/thiol ester dehydrase-isomerase</fullName>
    </submittedName>
</protein>
<dbReference type="Pfam" id="PF20789">
    <property type="entry name" value="4HBT_3C"/>
    <property type="match status" value="1"/>
</dbReference>
<evidence type="ECO:0000313" key="2">
    <source>
        <dbReference type="EMBL" id="KAJ5404396.1"/>
    </source>
</evidence>
<dbReference type="Proteomes" id="UP001147747">
    <property type="component" value="Unassembled WGS sequence"/>
</dbReference>
<evidence type="ECO:0000313" key="3">
    <source>
        <dbReference type="Proteomes" id="UP001147747"/>
    </source>
</evidence>
<dbReference type="InterPro" id="IPR029069">
    <property type="entry name" value="HotDog_dom_sf"/>
</dbReference>
<sequence length="159" mass="17387">MVIYSAHPQVEVPCSSEETEVEKTLESGLYKNLDKFIEVCPHSAEKSGKQAPDLVSVDRFRIHGPLYTEADQITALAFYMDRGLTYIPANNAGFSLFQASACATFDSALRIPTHGVGLRTWHISERQTCGAGNARALSEGRVFDAKGHLLASVTQKTIL</sequence>
<dbReference type="Gene3D" id="2.40.160.210">
    <property type="entry name" value="Acyl-CoA thioesterase, double hotdog domain"/>
    <property type="match status" value="1"/>
</dbReference>
<evidence type="ECO:0000259" key="1">
    <source>
        <dbReference type="Pfam" id="PF20789"/>
    </source>
</evidence>
<comment type="caution">
    <text evidence="2">The sequence shown here is derived from an EMBL/GenBank/DDBJ whole genome shotgun (WGS) entry which is preliminary data.</text>
</comment>
<dbReference type="GeneID" id="81367884"/>
<feature type="domain" description="Acyl-CoA thioesterase-like C-terminal" evidence="1">
    <location>
        <begin position="23"/>
        <end position="158"/>
    </location>
</feature>